<evidence type="ECO:0000313" key="4">
    <source>
        <dbReference type="Proteomes" id="UP001154255"/>
    </source>
</evidence>
<comment type="caution">
    <text evidence="2">The sequence shown here is derived from an EMBL/GenBank/DDBJ whole genome shotgun (WGS) entry which is preliminary data.</text>
</comment>
<gene>
    <name evidence="3" type="ORF">R53529_LOCUS696</name>
    <name evidence="2" type="ORF">R53530_LOCUS405</name>
</gene>
<organism evidence="2 4">
    <name type="scientific">Commensalibacter communis</name>
    <dbReference type="NCBI Taxonomy" id="2972786"/>
    <lineage>
        <taxon>Bacteria</taxon>
        <taxon>Pseudomonadati</taxon>
        <taxon>Pseudomonadota</taxon>
        <taxon>Alphaproteobacteria</taxon>
        <taxon>Acetobacterales</taxon>
        <taxon>Acetobacteraceae</taxon>
    </lineage>
</organism>
<evidence type="ECO:0000313" key="3">
    <source>
        <dbReference type="EMBL" id="CAI3933966.1"/>
    </source>
</evidence>
<dbReference type="EMBL" id="CAMXCM010000001">
    <property type="protein sequence ID" value="CAI3927039.1"/>
    <property type="molecule type" value="Genomic_DNA"/>
</dbReference>
<accession>A0A9W4TMD5</accession>
<dbReference type="Proteomes" id="UP001154259">
    <property type="component" value="Unassembled WGS sequence"/>
</dbReference>
<dbReference type="Pfam" id="PF24832">
    <property type="entry name" value="DUF7716"/>
    <property type="match status" value="1"/>
</dbReference>
<sequence>MDASEFPPDSNDYLPIQVKENGWIKLFDGATIEDIIENTKAQLTAPSLEVLFKALIYYYENDAFIVFPKK</sequence>
<evidence type="ECO:0000259" key="1">
    <source>
        <dbReference type="Pfam" id="PF24832"/>
    </source>
</evidence>
<dbReference type="InterPro" id="IPR056133">
    <property type="entry name" value="DUF7716"/>
</dbReference>
<reference evidence="2" key="1">
    <citation type="submission" date="2022-10" db="EMBL/GenBank/DDBJ databases">
        <authorList>
            <person name="Botero Cardona J."/>
        </authorList>
    </citation>
    <scope>NUCLEOTIDE SEQUENCE</scope>
    <source>
        <strain evidence="2">LMG 31819</strain>
        <strain evidence="3">R-53529</strain>
    </source>
</reference>
<dbReference type="Proteomes" id="UP001154255">
    <property type="component" value="Unassembled WGS sequence"/>
</dbReference>
<feature type="domain" description="DUF7716" evidence="1">
    <location>
        <begin position="9"/>
        <end position="67"/>
    </location>
</feature>
<protein>
    <recommendedName>
        <fullName evidence="1">DUF7716 domain-containing protein</fullName>
    </recommendedName>
</protein>
<keyword evidence="5" id="KW-1185">Reference proteome</keyword>
<dbReference type="EMBL" id="CAMXCS010000001">
    <property type="protein sequence ID" value="CAI3933966.1"/>
    <property type="molecule type" value="Genomic_DNA"/>
</dbReference>
<dbReference type="AlphaFoldDB" id="A0A9W4TMD5"/>
<evidence type="ECO:0000313" key="5">
    <source>
        <dbReference type="Proteomes" id="UP001154259"/>
    </source>
</evidence>
<proteinExistence type="predicted"/>
<dbReference type="RefSeq" id="WP_271789132.1">
    <property type="nucleotide sequence ID" value="NZ_CAMXCM010000001.1"/>
</dbReference>
<evidence type="ECO:0000313" key="2">
    <source>
        <dbReference type="EMBL" id="CAI3927039.1"/>
    </source>
</evidence>
<name>A0A9W4TMD5_9PROT</name>